<evidence type="ECO:0000256" key="1">
    <source>
        <dbReference type="ARBA" id="ARBA00001933"/>
    </source>
</evidence>
<evidence type="ECO:0000313" key="9">
    <source>
        <dbReference type="Proteomes" id="UP000315103"/>
    </source>
</evidence>
<evidence type="ECO:0000259" key="7">
    <source>
        <dbReference type="Pfam" id="PF00155"/>
    </source>
</evidence>
<dbReference type="InterPro" id="IPR015422">
    <property type="entry name" value="PyrdxlP-dep_Trfase_small"/>
</dbReference>
<dbReference type="InterPro" id="IPR004839">
    <property type="entry name" value="Aminotransferase_I/II_large"/>
</dbReference>
<dbReference type="Pfam" id="PF00155">
    <property type="entry name" value="Aminotran_1_2"/>
    <property type="match status" value="1"/>
</dbReference>
<dbReference type="OrthoDB" id="9802328at2"/>
<keyword evidence="9" id="KW-1185">Reference proteome</keyword>
<feature type="domain" description="Aminotransferase class I/classII large" evidence="7">
    <location>
        <begin position="31"/>
        <end position="384"/>
    </location>
</feature>
<accession>A0A558AZ42</accession>
<evidence type="ECO:0000256" key="5">
    <source>
        <dbReference type="ARBA" id="ARBA00022898"/>
    </source>
</evidence>
<dbReference type="Proteomes" id="UP000315103">
    <property type="component" value="Unassembled WGS sequence"/>
</dbReference>
<organism evidence="8 9">
    <name type="scientific">Salinicoccus cyprini</name>
    <dbReference type="NCBI Taxonomy" id="2493691"/>
    <lineage>
        <taxon>Bacteria</taxon>
        <taxon>Bacillati</taxon>
        <taxon>Bacillota</taxon>
        <taxon>Bacilli</taxon>
        <taxon>Bacillales</taxon>
        <taxon>Staphylococcaceae</taxon>
        <taxon>Salinicoccus</taxon>
    </lineage>
</organism>
<evidence type="ECO:0000256" key="6">
    <source>
        <dbReference type="RuleBase" id="RU000481"/>
    </source>
</evidence>
<dbReference type="AlphaFoldDB" id="A0A558AZ42"/>
<protein>
    <recommendedName>
        <fullName evidence="6">Aminotransferase</fullName>
        <ecNumber evidence="6">2.6.1.-</ecNumber>
    </recommendedName>
</protein>
<evidence type="ECO:0000313" key="8">
    <source>
        <dbReference type="EMBL" id="TVT29555.1"/>
    </source>
</evidence>
<dbReference type="GO" id="GO:0030170">
    <property type="term" value="F:pyridoxal phosphate binding"/>
    <property type="evidence" value="ECO:0007669"/>
    <property type="project" value="InterPro"/>
</dbReference>
<sequence>MQLSQRIRNITPSQTLAITAKSRELKAQGVDVISLSAGEPDFNTPEEIIEKTYKALNEGQTKYTSASGINELKEAIVRKMKDDNGLDYDASEIFVGSGAKHVLYNLFQATLDAGDEVLIPTPYWVSYTEQVKLAEGKPVIMHTDESTSFKMTPEIIEAHRTDKTRMLLLNSPSNPSGMVYTEEELKNLTEYLEKTDIVVVADEIYETLVYDRPHISIAAFSDKMKQNTIVINGVSKSHAMTGWRIGYACGDRDVMKAMTDLTSHSTSNPATPSQWAAVAAYEMDPSYLEEYNRTFNERRDRAYEKLMEIPYIDCIKPEGAFYLFPNFKECAQKCGFQDVDQFVTALLEEQYVAVVPGSGFGSPDNIRLSYSLSIEDMAEALDRIRKFVEQHTKGA</sequence>
<dbReference type="Gene3D" id="3.40.640.10">
    <property type="entry name" value="Type I PLP-dependent aspartate aminotransferase-like (Major domain)"/>
    <property type="match status" value="1"/>
</dbReference>
<dbReference type="Gene3D" id="3.90.1150.10">
    <property type="entry name" value="Aspartate Aminotransferase, domain 1"/>
    <property type="match status" value="1"/>
</dbReference>
<keyword evidence="3 6" id="KW-0032">Aminotransferase</keyword>
<evidence type="ECO:0000256" key="2">
    <source>
        <dbReference type="ARBA" id="ARBA00007441"/>
    </source>
</evidence>
<dbReference type="GO" id="GO:0008483">
    <property type="term" value="F:transaminase activity"/>
    <property type="evidence" value="ECO:0007669"/>
    <property type="project" value="UniProtKB-KW"/>
</dbReference>
<keyword evidence="4 6" id="KW-0808">Transferase</keyword>
<dbReference type="InterPro" id="IPR004838">
    <property type="entry name" value="NHTrfase_class1_PyrdxlP-BS"/>
</dbReference>
<dbReference type="PANTHER" id="PTHR46383">
    <property type="entry name" value="ASPARTATE AMINOTRANSFERASE"/>
    <property type="match status" value="1"/>
</dbReference>
<dbReference type="InterPro" id="IPR015421">
    <property type="entry name" value="PyrdxlP-dep_Trfase_major"/>
</dbReference>
<dbReference type="InterPro" id="IPR015424">
    <property type="entry name" value="PyrdxlP-dep_Trfase"/>
</dbReference>
<name>A0A558AZ42_9STAP</name>
<comment type="similarity">
    <text evidence="2 6">Belongs to the class-I pyridoxal-phosphate-dependent aminotransferase family.</text>
</comment>
<evidence type="ECO:0000256" key="3">
    <source>
        <dbReference type="ARBA" id="ARBA00022576"/>
    </source>
</evidence>
<proteinExistence type="inferred from homology"/>
<dbReference type="PROSITE" id="PS00105">
    <property type="entry name" value="AA_TRANSFER_CLASS_1"/>
    <property type="match status" value="1"/>
</dbReference>
<dbReference type="SUPFAM" id="SSF53383">
    <property type="entry name" value="PLP-dependent transferases"/>
    <property type="match status" value="1"/>
</dbReference>
<dbReference type="PANTHER" id="PTHR46383:SF1">
    <property type="entry name" value="ASPARTATE AMINOTRANSFERASE"/>
    <property type="match status" value="1"/>
</dbReference>
<keyword evidence="5" id="KW-0663">Pyridoxal phosphate</keyword>
<reference evidence="8 9" key="1">
    <citation type="submission" date="2019-07" db="EMBL/GenBank/DDBJ databases">
        <title>Salinicoccus cyprini sp. nov., isolated from gastro-intestinal tract of mirror carp, Cyprinus carpio var. specularis, collected from Gobind Sagar Reservoir, Himachal Pradesh, India.</title>
        <authorList>
            <person name="Talwar C."/>
            <person name="Singh A.K."/>
            <person name="Lal R."/>
            <person name="Negi R.K."/>
        </authorList>
    </citation>
    <scope>NUCLEOTIDE SEQUENCE [LARGE SCALE GENOMIC DNA]</scope>
    <source>
        <strain evidence="8 9">CT19</strain>
    </source>
</reference>
<comment type="cofactor">
    <cofactor evidence="1 6">
        <name>pyridoxal 5'-phosphate</name>
        <dbReference type="ChEBI" id="CHEBI:597326"/>
    </cofactor>
</comment>
<dbReference type="CDD" id="cd00609">
    <property type="entry name" value="AAT_like"/>
    <property type="match status" value="1"/>
</dbReference>
<dbReference type="GO" id="GO:0006520">
    <property type="term" value="P:amino acid metabolic process"/>
    <property type="evidence" value="ECO:0007669"/>
    <property type="project" value="InterPro"/>
</dbReference>
<evidence type="ECO:0000256" key="4">
    <source>
        <dbReference type="ARBA" id="ARBA00022679"/>
    </source>
</evidence>
<gene>
    <name evidence="8" type="ORF">FO441_04530</name>
</gene>
<dbReference type="RefSeq" id="WP_145286391.1">
    <property type="nucleotide sequence ID" value="NZ_VMSJ01000001.1"/>
</dbReference>
<dbReference type="EMBL" id="VMSJ01000001">
    <property type="protein sequence ID" value="TVT29555.1"/>
    <property type="molecule type" value="Genomic_DNA"/>
</dbReference>
<dbReference type="FunFam" id="3.40.640.10:FF:000033">
    <property type="entry name" value="Aspartate aminotransferase"/>
    <property type="match status" value="1"/>
</dbReference>
<dbReference type="InterPro" id="IPR050596">
    <property type="entry name" value="AspAT/PAT-like"/>
</dbReference>
<dbReference type="EC" id="2.6.1.-" evidence="6"/>
<comment type="caution">
    <text evidence="8">The sequence shown here is derived from an EMBL/GenBank/DDBJ whole genome shotgun (WGS) entry which is preliminary data.</text>
</comment>